<evidence type="ECO:0000313" key="7">
    <source>
        <dbReference type="EMBL" id="KAH8022968.1"/>
    </source>
</evidence>
<evidence type="ECO:0000256" key="6">
    <source>
        <dbReference type="SAM" id="Phobius"/>
    </source>
</evidence>
<name>A0A9J6DM81_RHIMP</name>
<reference evidence="7" key="1">
    <citation type="journal article" date="2020" name="Cell">
        <title>Large-Scale Comparative Analyses of Tick Genomes Elucidate Their Genetic Diversity and Vector Capacities.</title>
        <authorList>
            <consortium name="Tick Genome and Microbiome Consortium (TIGMIC)"/>
            <person name="Jia N."/>
            <person name="Wang J."/>
            <person name="Shi W."/>
            <person name="Du L."/>
            <person name="Sun Y."/>
            <person name="Zhan W."/>
            <person name="Jiang J.F."/>
            <person name="Wang Q."/>
            <person name="Zhang B."/>
            <person name="Ji P."/>
            <person name="Bell-Sakyi L."/>
            <person name="Cui X.M."/>
            <person name="Yuan T.T."/>
            <person name="Jiang B.G."/>
            <person name="Yang W.F."/>
            <person name="Lam T.T."/>
            <person name="Chang Q.C."/>
            <person name="Ding S.J."/>
            <person name="Wang X.J."/>
            <person name="Zhu J.G."/>
            <person name="Ruan X.D."/>
            <person name="Zhao L."/>
            <person name="Wei J.T."/>
            <person name="Ye R.Z."/>
            <person name="Que T.C."/>
            <person name="Du C.H."/>
            <person name="Zhou Y.H."/>
            <person name="Cheng J.X."/>
            <person name="Dai P.F."/>
            <person name="Guo W.B."/>
            <person name="Han X.H."/>
            <person name="Huang E.J."/>
            <person name="Li L.F."/>
            <person name="Wei W."/>
            <person name="Gao Y.C."/>
            <person name="Liu J.Z."/>
            <person name="Shao H.Z."/>
            <person name="Wang X."/>
            <person name="Wang C.C."/>
            <person name="Yang T.C."/>
            <person name="Huo Q.B."/>
            <person name="Li W."/>
            <person name="Chen H.Y."/>
            <person name="Chen S.E."/>
            <person name="Zhou L.G."/>
            <person name="Ni X.B."/>
            <person name="Tian J.H."/>
            <person name="Sheng Y."/>
            <person name="Liu T."/>
            <person name="Pan Y.S."/>
            <person name="Xia L.Y."/>
            <person name="Li J."/>
            <person name="Zhao F."/>
            <person name="Cao W.C."/>
        </authorList>
    </citation>
    <scope>NUCLEOTIDE SEQUENCE</scope>
    <source>
        <strain evidence="7">Rmic-2018</strain>
    </source>
</reference>
<keyword evidence="3 6" id="KW-0812">Transmembrane</keyword>
<keyword evidence="4 6" id="KW-1133">Transmembrane helix</keyword>
<dbReference type="Proteomes" id="UP000821866">
    <property type="component" value="Chromosome 6"/>
</dbReference>
<keyword evidence="8" id="KW-1185">Reference proteome</keyword>
<evidence type="ECO:0000256" key="2">
    <source>
        <dbReference type="ARBA" id="ARBA00007262"/>
    </source>
</evidence>
<dbReference type="EMBL" id="JABSTU010000008">
    <property type="protein sequence ID" value="KAH8022968.1"/>
    <property type="molecule type" value="Genomic_DNA"/>
</dbReference>
<evidence type="ECO:0000256" key="1">
    <source>
        <dbReference type="ARBA" id="ARBA00004141"/>
    </source>
</evidence>
<evidence type="ECO:0000256" key="5">
    <source>
        <dbReference type="ARBA" id="ARBA00023136"/>
    </source>
</evidence>
<dbReference type="GO" id="GO:0016020">
    <property type="term" value="C:membrane"/>
    <property type="evidence" value="ECO:0007669"/>
    <property type="project" value="UniProtKB-SubCell"/>
</dbReference>
<dbReference type="InterPro" id="IPR009311">
    <property type="entry name" value="IFI6/IFI27-like"/>
</dbReference>
<comment type="caution">
    <text evidence="7">The sequence shown here is derived from an EMBL/GenBank/DDBJ whole genome shotgun (WGS) entry which is preliminary data.</text>
</comment>
<comment type="subcellular location">
    <subcellularLocation>
        <location evidence="1">Membrane</location>
        <topology evidence="1">Multi-pass membrane protein</topology>
    </subcellularLocation>
</comment>
<feature type="transmembrane region" description="Helical" evidence="6">
    <location>
        <begin position="52"/>
        <end position="74"/>
    </location>
</feature>
<gene>
    <name evidence="7" type="ORF">HPB51_007981</name>
</gene>
<proteinExistence type="inferred from homology"/>
<evidence type="ECO:0000256" key="3">
    <source>
        <dbReference type="ARBA" id="ARBA00022692"/>
    </source>
</evidence>
<dbReference type="AlphaFoldDB" id="A0A9J6DM81"/>
<dbReference type="Pfam" id="PF06140">
    <property type="entry name" value="Ifi-6-16"/>
    <property type="match status" value="1"/>
</dbReference>
<evidence type="ECO:0000313" key="8">
    <source>
        <dbReference type="Proteomes" id="UP000821866"/>
    </source>
</evidence>
<comment type="similarity">
    <text evidence="2">Belongs to the IFI6/IFI27 family.</text>
</comment>
<keyword evidence="5 6" id="KW-0472">Membrane</keyword>
<feature type="transmembrane region" description="Helical" evidence="6">
    <location>
        <begin position="126"/>
        <end position="143"/>
    </location>
</feature>
<dbReference type="InterPro" id="IPR038213">
    <property type="entry name" value="IFI6/IFI27-like_sf"/>
</dbReference>
<protein>
    <submittedName>
        <fullName evidence="7">Uncharacterized protein</fullName>
    </submittedName>
</protein>
<dbReference type="Gene3D" id="6.10.110.10">
    <property type="match status" value="1"/>
</dbReference>
<reference evidence="7" key="2">
    <citation type="submission" date="2021-09" db="EMBL/GenBank/DDBJ databases">
        <authorList>
            <person name="Jia N."/>
            <person name="Wang J."/>
            <person name="Shi W."/>
            <person name="Du L."/>
            <person name="Sun Y."/>
            <person name="Zhan W."/>
            <person name="Jiang J."/>
            <person name="Wang Q."/>
            <person name="Zhang B."/>
            <person name="Ji P."/>
            <person name="Sakyi L.B."/>
            <person name="Cui X."/>
            <person name="Yuan T."/>
            <person name="Jiang B."/>
            <person name="Yang W."/>
            <person name="Lam T.T.-Y."/>
            <person name="Chang Q."/>
            <person name="Ding S."/>
            <person name="Wang X."/>
            <person name="Zhu J."/>
            <person name="Ruan X."/>
            <person name="Zhao L."/>
            <person name="Wei J."/>
            <person name="Que T."/>
            <person name="Du C."/>
            <person name="Cheng J."/>
            <person name="Dai P."/>
            <person name="Han X."/>
            <person name="Huang E."/>
            <person name="Gao Y."/>
            <person name="Liu J."/>
            <person name="Shao H."/>
            <person name="Ye R."/>
            <person name="Li L."/>
            <person name="Wei W."/>
            <person name="Wang X."/>
            <person name="Wang C."/>
            <person name="Huo Q."/>
            <person name="Li W."/>
            <person name="Guo W."/>
            <person name="Chen H."/>
            <person name="Chen S."/>
            <person name="Zhou L."/>
            <person name="Zhou L."/>
            <person name="Ni X."/>
            <person name="Tian J."/>
            <person name="Zhou Y."/>
            <person name="Sheng Y."/>
            <person name="Liu T."/>
            <person name="Pan Y."/>
            <person name="Xia L."/>
            <person name="Li J."/>
            <person name="Zhao F."/>
            <person name="Cao W."/>
        </authorList>
    </citation>
    <scope>NUCLEOTIDE SEQUENCE</scope>
    <source>
        <strain evidence="7">Rmic-2018</strain>
        <tissue evidence="7">Larvae</tissue>
    </source>
</reference>
<accession>A0A9J6DM81</accession>
<organism evidence="7 8">
    <name type="scientific">Rhipicephalus microplus</name>
    <name type="common">Cattle tick</name>
    <name type="synonym">Boophilus microplus</name>
    <dbReference type="NCBI Taxonomy" id="6941"/>
    <lineage>
        <taxon>Eukaryota</taxon>
        <taxon>Metazoa</taxon>
        <taxon>Ecdysozoa</taxon>
        <taxon>Arthropoda</taxon>
        <taxon>Chelicerata</taxon>
        <taxon>Arachnida</taxon>
        <taxon>Acari</taxon>
        <taxon>Parasitiformes</taxon>
        <taxon>Ixodida</taxon>
        <taxon>Ixodoidea</taxon>
        <taxon>Ixodidae</taxon>
        <taxon>Rhipicephalinae</taxon>
        <taxon>Rhipicephalus</taxon>
        <taxon>Boophilus</taxon>
    </lineage>
</organism>
<evidence type="ECO:0000256" key="4">
    <source>
        <dbReference type="ARBA" id="ARBA00022989"/>
    </source>
</evidence>
<sequence length="144" mass="16197">MRTRFECDKVENARRRIDLARHSAMDAMVDVMDVPTENVMNPVAAFIPVNRILAYVFYVLICCIALTTTAVCSLQFTLRKVGFGNNGVMPGSLAAAWQASKRGTVRRRSLFALLQRWGVKGVAWELKLFVGYMTLIFFVLSSLD</sequence>